<gene>
    <name evidence="3" type="ORF">HF885_08840</name>
</gene>
<feature type="compositionally biased region" description="Low complexity" evidence="1">
    <location>
        <begin position="41"/>
        <end position="65"/>
    </location>
</feature>
<keyword evidence="2" id="KW-0472">Membrane</keyword>
<proteinExistence type="predicted"/>
<evidence type="ECO:0000256" key="1">
    <source>
        <dbReference type="SAM" id="MobiDB-lite"/>
    </source>
</evidence>
<comment type="caution">
    <text evidence="3">The sequence shown here is derived from an EMBL/GenBank/DDBJ whole genome shotgun (WGS) entry which is preliminary data.</text>
</comment>
<evidence type="ECO:0000313" key="4">
    <source>
        <dbReference type="Proteomes" id="UP000565613"/>
    </source>
</evidence>
<name>A0A7X9Y1H5_9ACTN</name>
<dbReference type="Proteomes" id="UP000565613">
    <property type="component" value="Unassembled WGS sequence"/>
</dbReference>
<dbReference type="EMBL" id="JABAGR010000009">
    <property type="protein sequence ID" value="NMF26530.1"/>
    <property type="molecule type" value="Genomic_DNA"/>
</dbReference>
<keyword evidence="2" id="KW-1133">Transmembrane helix</keyword>
<feature type="region of interest" description="Disordered" evidence="1">
    <location>
        <begin position="1"/>
        <end position="65"/>
    </location>
</feature>
<feature type="transmembrane region" description="Helical" evidence="2">
    <location>
        <begin position="90"/>
        <end position="111"/>
    </location>
</feature>
<sequence length="462" mass="47841">MQDDSKKASPTPGDARHTQGRPSPAEVDGRDRTATQPVPAPSAAPAKAVPDGTAPDAAAPDGAATPLARRARAWARSAGRAVRNHRAATAAVLLAVALCVAAAVAAGLGLVGGPDDARVERDAVAHAPAPDWSAGAFDVAEDLVATGAKVRGRSSVAGKLVVAADVTFQSGRVRATAPASLTYERGASGSWRLDVCRLDGAASFAATGGVSRARIRAGVGAILAKADSSAGGGKKSLVTLYQNADVTIKKSTFDRRGQRQDVRIRLVSRHGYQALECDVDASFSFAAASGSWELHKASASKGARRASLSPVVGTWTGTFQSQDASGSKCFGAQGRTLSITIDTLSDDSRRMTGTLDCVAHYHAAPERDVDASDGDESVRGVTFEGERLDPADDPTDSTYAFELTTPQDARGAITVIVGFGSADDQDRAVARVTCSHTSKESFLLIPYDATATYTDAFTLQRS</sequence>
<protein>
    <submittedName>
        <fullName evidence="3">Uncharacterized protein</fullName>
    </submittedName>
</protein>
<dbReference type="RefSeq" id="WP_170104573.1">
    <property type="nucleotide sequence ID" value="NZ_JABAGR010000009.1"/>
</dbReference>
<reference evidence="3 4" key="1">
    <citation type="submission" date="2020-04" db="EMBL/GenBank/DDBJ databases">
        <authorList>
            <person name="Hitch T.C.A."/>
            <person name="Wylensek D."/>
            <person name="Clavel T."/>
        </authorList>
    </citation>
    <scope>NUCLEOTIDE SEQUENCE [LARGE SCALE GENOMIC DNA]</scope>
    <source>
        <strain evidence="3 4">105184</strain>
    </source>
</reference>
<keyword evidence="2" id="KW-0812">Transmembrane</keyword>
<evidence type="ECO:0000256" key="2">
    <source>
        <dbReference type="SAM" id="Phobius"/>
    </source>
</evidence>
<evidence type="ECO:0000313" key="3">
    <source>
        <dbReference type="EMBL" id="NMF26530.1"/>
    </source>
</evidence>
<dbReference type="AlphaFoldDB" id="A0A7X9Y1H5"/>
<accession>A0A7X9Y1H5</accession>
<organism evidence="3 4">
    <name type="scientific">Parafannyhessea umbonata</name>
    <dbReference type="NCBI Taxonomy" id="604330"/>
    <lineage>
        <taxon>Bacteria</taxon>
        <taxon>Bacillati</taxon>
        <taxon>Actinomycetota</taxon>
        <taxon>Coriobacteriia</taxon>
        <taxon>Coriobacteriales</taxon>
        <taxon>Atopobiaceae</taxon>
        <taxon>Parafannyhessea</taxon>
    </lineage>
</organism>